<protein>
    <recommendedName>
        <fullName evidence="6">D-alanyl-D-alanine carboxypeptidase</fullName>
    </recommendedName>
</protein>
<evidence type="ECO:0000313" key="4">
    <source>
        <dbReference type="EMBL" id="KNX36150.1"/>
    </source>
</evidence>
<dbReference type="Gene3D" id="3.40.710.10">
    <property type="entry name" value="DD-peptidase/beta-lactamase superfamily"/>
    <property type="match status" value="2"/>
</dbReference>
<dbReference type="InterPro" id="IPR000667">
    <property type="entry name" value="Peptidase_S13"/>
</dbReference>
<dbReference type="GO" id="GO:0000270">
    <property type="term" value="P:peptidoglycan metabolic process"/>
    <property type="evidence" value="ECO:0007669"/>
    <property type="project" value="TreeGrafter"/>
</dbReference>
<dbReference type="Proteomes" id="UP000037397">
    <property type="component" value="Unassembled WGS sequence"/>
</dbReference>
<dbReference type="PATRIC" id="fig|1631356.3.peg.267"/>
<dbReference type="NCBIfam" id="TIGR00666">
    <property type="entry name" value="PBP4"/>
    <property type="match status" value="1"/>
</dbReference>
<dbReference type="AlphaFoldDB" id="A0A0L6CEZ8"/>
<proteinExistence type="inferred from homology"/>
<dbReference type="PRINTS" id="PR00922">
    <property type="entry name" value="DADACBPTASE3"/>
</dbReference>
<dbReference type="STRING" id="1631356.VV01_01680"/>
<dbReference type="PANTHER" id="PTHR30023:SF0">
    <property type="entry name" value="PENICILLIN-SENSITIVE CARBOXYPEPTIDASE A"/>
    <property type="match status" value="1"/>
</dbReference>
<dbReference type="OrthoDB" id="56883at2"/>
<keyword evidence="5" id="KW-1185">Reference proteome</keyword>
<organism evidence="4 5">
    <name type="scientific">Luteipulveratus halotolerans</name>
    <dbReference type="NCBI Taxonomy" id="1631356"/>
    <lineage>
        <taxon>Bacteria</taxon>
        <taxon>Bacillati</taxon>
        <taxon>Actinomycetota</taxon>
        <taxon>Actinomycetes</taxon>
        <taxon>Micrococcales</taxon>
        <taxon>Dermacoccaceae</taxon>
        <taxon>Luteipulveratus</taxon>
    </lineage>
</organism>
<dbReference type="InterPro" id="IPR012338">
    <property type="entry name" value="Beta-lactam/transpept-like"/>
</dbReference>
<gene>
    <name evidence="4" type="ORF">VV01_01680</name>
</gene>
<comment type="caution">
    <text evidence="4">The sequence shown here is derived from an EMBL/GenBank/DDBJ whole genome shotgun (WGS) entry which is preliminary data.</text>
</comment>
<feature type="region of interest" description="Disordered" evidence="3">
    <location>
        <begin position="40"/>
        <end position="73"/>
    </location>
</feature>
<evidence type="ECO:0000313" key="5">
    <source>
        <dbReference type="Proteomes" id="UP000037397"/>
    </source>
</evidence>
<feature type="compositionally biased region" description="Low complexity" evidence="3">
    <location>
        <begin position="64"/>
        <end position="73"/>
    </location>
</feature>
<reference evidence="5" key="1">
    <citation type="submission" date="2015-03" db="EMBL/GenBank/DDBJ databases">
        <title>Luteipulveratus halotolerans sp. nov., a novel actinobacterium (Dermacoccaceae) from Sarawak, Malaysia.</title>
        <authorList>
            <person name="Juboi H."/>
            <person name="Basik A."/>
            <person name="Shamsul S.S."/>
            <person name="Arnold P."/>
            <person name="Schmitt E.K."/>
            <person name="Sanglier J.-J."/>
            <person name="Yeo T."/>
        </authorList>
    </citation>
    <scope>NUCLEOTIDE SEQUENCE [LARGE SCALE GENOMIC DNA]</scope>
    <source>
        <strain evidence="5">C296001</strain>
    </source>
</reference>
<keyword evidence="2" id="KW-0378">Hydrolase</keyword>
<evidence type="ECO:0000256" key="1">
    <source>
        <dbReference type="ARBA" id="ARBA00006096"/>
    </source>
</evidence>
<comment type="similarity">
    <text evidence="1">Belongs to the peptidase S13 family.</text>
</comment>
<dbReference type="GO" id="GO:0006508">
    <property type="term" value="P:proteolysis"/>
    <property type="evidence" value="ECO:0007669"/>
    <property type="project" value="InterPro"/>
</dbReference>
<evidence type="ECO:0000256" key="3">
    <source>
        <dbReference type="SAM" id="MobiDB-lite"/>
    </source>
</evidence>
<dbReference type="EMBL" id="LAIR01000002">
    <property type="protein sequence ID" value="KNX36150.1"/>
    <property type="molecule type" value="Genomic_DNA"/>
</dbReference>
<feature type="compositionally biased region" description="Pro residues" evidence="3">
    <location>
        <begin position="44"/>
        <end position="63"/>
    </location>
</feature>
<dbReference type="GO" id="GO:0004185">
    <property type="term" value="F:serine-type carboxypeptidase activity"/>
    <property type="evidence" value="ECO:0007669"/>
    <property type="project" value="InterPro"/>
</dbReference>
<dbReference type="Pfam" id="PF02113">
    <property type="entry name" value="Peptidase_S13"/>
    <property type="match status" value="2"/>
</dbReference>
<evidence type="ECO:0000256" key="2">
    <source>
        <dbReference type="ARBA" id="ARBA00022801"/>
    </source>
</evidence>
<accession>A0A0L6CEZ8</accession>
<name>A0A0L6CEZ8_9MICO</name>
<dbReference type="SUPFAM" id="SSF56601">
    <property type="entry name" value="beta-lactamase/transpeptidase-like"/>
    <property type="match status" value="1"/>
</dbReference>
<sequence>MRTAGKVTAGVGAFAVLIGGYAVLDTYDVVPGVLTTADAQRDPVPAPGQSAPPPAASAQPPVPARAAAVTQAADAPVPTPAKVSALVRPLLKNRYLGPSTAITVRDGRTGQHLLDVNADGSYTPASITKMLSAYAIAHSLDLHSTLDTTVTAGAPGSVVLKAGGDTVLNPGKGDPSAVTGRAGLADLAAQVAARLKASGATTTRVDYDLTHAPGPLQASSWDQGLVDGGYTTRIAMLGLSTERSDPGNPPPKDPARTTVAAFVKALAAQGITATVGRTTTAPAGAQQLGVVHSAPVLDVLGVALQDSDNAMIESLARQGAAKAGKPGDTASVTAWVLQTLRGAGIDLRGVKLADTSGLGDGTTIPARVVADVLGKATAGRDRTFEEVVSRLPTAGLNGTLHNRFGVSGTRGGVGVVRAKTGSLPSVTSLAGTVTDKDGRLLTFTVINNGKQPRGPLDARAALDRIVAALATCGCR</sequence>
<dbReference type="PANTHER" id="PTHR30023">
    <property type="entry name" value="D-ALANYL-D-ALANINE CARBOXYPEPTIDASE"/>
    <property type="match status" value="1"/>
</dbReference>
<dbReference type="RefSeq" id="WP_050668369.1">
    <property type="nucleotide sequence ID" value="NZ_LAIR01000002.1"/>
</dbReference>
<evidence type="ECO:0008006" key="6">
    <source>
        <dbReference type="Google" id="ProtNLM"/>
    </source>
</evidence>